<feature type="signal peptide" evidence="2">
    <location>
        <begin position="1"/>
        <end position="16"/>
    </location>
</feature>
<evidence type="ECO:0000256" key="2">
    <source>
        <dbReference type="SAM" id="SignalP"/>
    </source>
</evidence>
<feature type="chain" id="PRO_5035797010" evidence="2">
    <location>
        <begin position="17"/>
        <end position="1035"/>
    </location>
</feature>
<feature type="transmembrane region" description="Helical" evidence="1">
    <location>
        <begin position="504"/>
        <end position="523"/>
    </location>
</feature>
<dbReference type="EnsemblMetazoa" id="PPA09992.1">
    <property type="protein sequence ID" value="PPA09992.1"/>
    <property type="gene ID" value="WBGene00099546"/>
</dbReference>
<organism evidence="4 5">
    <name type="scientific">Pristionchus pacificus</name>
    <name type="common">Parasitic nematode worm</name>
    <dbReference type="NCBI Taxonomy" id="54126"/>
    <lineage>
        <taxon>Eukaryota</taxon>
        <taxon>Metazoa</taxon>
        <taxon>Ecdysozoa</taxon>
        <taxon>Nematoda</taxon>
        <taxon>Chromadorea</taxon>
        <taxon>Rhabditida</taxon>
        <taxon>Rhabditina</taxon>
        <taxon>Diplogasteromorpha</taxon>
        <taxon>Diplogasteroidea</taxon>
        <taxon>Neodiplogasteridae</taxon>
        <taxon>Pristionchus</taxon>
    </lineage>
</organism>
<dbReference type="AlphaFoldDB" id="A0A8R1YBV3"/>
<feature type="transmembrane region" description="Helical" evidence="1">
    <location>
        <begin position="329"/>
        <end position="350"/>
    </location>
</feature>
<evidence type="ECO:0000256" key="1">
    <source>
        <dbReference type="SAM" id="Phobius"/>
    </source>
</evidence>
<dbReference type="PANTHER" id="PTHR11161:SF55">
    <property type="entry name" value="NOSE RESISTANT-TO-FLUOXETINE PROTEIN N-TERMINAL DOMAIN-CONTAINING PROTEIN"/>
    <property type="match status" value="1"/>
</dbReference>
<keyword evidence="1" id="KW-0812">Transmembrane</keyword>
<feature type="transmembrane region" description="Helical" evidence="1">
    <location>
        <begin position="947"/>
        <end position="969"/>
    </location>
</feature>
<gene>
    <name evidence="4" type="primary">WBGene00099546</name>
</gene>
<feature type="transmembrane region" description="Helical" evidence="1">
    <location>
        <begin position="289"/>
        <end position="309"/>
    </location>
</feature>
<dbReference type="Gene3D" id="1.20.1070.10">
    <property type="entry name" value="Rhodopsin 7-helix transmembrane proteins"/>
    <property type="match status" value="1"/>
</dbReference>
<feature type="transmembrane region" description="Helical" evidence="1">
    <location>
        <begin position="543"/>
        <end position="563"/>
    </location>
</feature>
<feature type="transmembrane region" description="Helical" evidence="1">
    <location>
        <begin position="989"/>
        <end position="1010"/>
    </location>
</feature>
<feature type="transmembrane region" description="Helical" evidence="1">
    <location>
        <begin position="715"/>
        <end position="740"/>
    </location>
</feature>
<dbReference type="InterPro" id="IPR002656">
    <property type="entry name" value="Acyl_transf_3_dom"/>
</dbReference>
<keyword evidence="5" id="KW-1185">Reference proteome</keyword>
<evidence type="ECO:0000259" key="3">
    <source>
        <dbReference type="Pfam" id="PF01757"/>
    </source>
</evidence>
<sequence>MLWVAIFSALFSISCAFDARSALRAAVKRQRIVNGILESDWETLMAVEEQEFSAHHLFSVLSTIQPEELAGVSLECKEDLEMIIASMVMPDANSTFYRSALLPMLDSAGKKAPAILKVLEGAAVYWEVGVCMPASCSSKELMELFRPEFGEAVFDNPVCRFTKPGDLTPDINAGFYVTLSIMGVIVAICIISGLVDFYFAEKLNHHSFRKNIAWRLFMACSLYSNVASIFDVAETNKTGQISSIHCIRFFSMVWVLMGHLAGNYVWIVVNPVDVLGLVPDLTTEALTNGFFSVDSFFFISGVLLSFMWLKTYCRQHKETMSPYGWAMFYVHRILRLSPAFYILVIFYSFVLRQLYKDTPLSMNAIVTTDYCSTSWWVELLYLQNWVDLQNPCLGYSWYLATDLQMYIFTPLLLIPLAIKPIIGFIVAVIVLVVSTATNIFLVYHYHWPAAQNGFHPQDPEQTNLENYNMLMYGSPLIRCQIYIMGIIVGWLLHTKKQLRIHPLIYLPCWILGLSIMLTALFGLHDQTNGLELSLFWRAMYSSLSRPAWGVGLATIVIMCHYGYGGPINSFMSCPVWIPLSRLSYCAYLIHVPITQLVLSQTQDEVYFSNFMEFLITRVLSITVCTFLFSVFWSSCFELTFANIEKLLLGGARRTMAVEKEQTHKDEYLPWDSDGKATLRFVSTSHGKAELSHFRVLSRRLSLAQKSSKMFTTTDTVHAVALCSLDVTAIALNALLVYAIATRTPPPMRSYSILLLNNAFVDILSASASVTGIARLVNFNDGHVRQLYVFVGPCSYLGRGFCHLCQTIHLFFVCHSTVVLLHSFCFRLYILRDNIVDVKVPSSKITFIICALLYGPTVLMMHFFYSAFEYTPPELMAEMHFEEYPTTWYPNILDYRFVIALSFVVILSPSAMVIIFFVRRRLIGEIRKMKDDVKEHHSHIAKALTYQMLLPAGVALASAAWLSNVAGIWTDEISERLVMTASKNKLSKNAMLSSLFALGSPLINLTFLPPYRRMFGKQKKVGGAGISFTASTTSQL</sequence>
<keyword evidence="1" id="KW-0472">Membrane</keyword>
<reference evidence="4" key="2">
    <citation type="submission" date="2022-06" db="UniProtKB">
        <authorList>
            <consortium name="EnsemblMetazoa"/>
        </authorList>
    </citation>
    <scope>IDENTIFICATION</scope>
    <source>
        <strain evidence="4">PS312</strain>
    </source>
</reference>
<dbReference type="InterPro" id="IPR019421">
    <property type="entry name" value="7TM_GPCR_serpentine_rcpt_Srd"/>
</dbReference>
<feature type="transmembrane region" description="Helical" evidence="1">
    <location>
        <begin position="618"/>
        <end position="643"/>
    </location>
</feature>
<dbReference type="Pfam" id="PF10317">
    <property type="entry name" value="7TM_GPCR_Srd"/>
    <property type="match status" value="1"/>
</dbReference>
<keyword evidence="2" id="KW-0732">Signal</keyword>
<dbReference type="GO" id="GO:0016747">
    <property type="term" value="F:acyltransferase activity, transferring groups other than amino-acyl groups"/>
    <property type="evidence" value="ECO:0007669"/>
    <property type="project" value="InterPro"/>
</dbReference>
<feature type="transmembrane region" description="Helical" evidence="1">
    <location>
        <begin position="173"/>
        <end position="200"/>
    </location>
</feature>
<accession>A0A8R1YBV3</accession>
<feature type="transmembrane region" description="Helical" evidence="1">
    <location>
        <begin position="249"/>
        <end position="269"/>
    </location>
</feature>
<feature type="transmembrane region" description="Helical" evidence="1">
    <location>
        <begin position="421"/>
        <end position="445"/>
    </location>
</feature>
<evidence type="ECO:0000313" key="5">
    <source>
        <dbReference type="Proteomes" id="UP000005239"/>
    </source>
</evidence>
<feature type="transmembrane region" description="Helical" evidence="1">
    <location>
        <begin position="575"/>
        <end position="598"/>
    </location>
</feature>
<keyword evidence="1" id="KW-1133">Transmembrane helix</keyword>
<feature type="transmembrane region" description="Helical" evidence="1">
    <location>
        <begin position="395"/>
        <end position="414"/>
    </location>
</feature>
<proteinExistence type="predicted"/>
<protein>
    <submittedName>
        <fullName evidence="4">Acyl_transf_3 domain-containing protein</fullName>
    </submittedName>
</protein>
<feature type="transmembrane region" description="Helical" evidence="1">
    <location>
        <begin position="896"/>
        <end position="917"/>
    </location>
</feature>
<dbReference type="InterPro" id="IPR052728">
    <property type="entry name" value="O2_lipid_transport_reg"/>
</dbReference>
<dbReference type="Pfam" id="PF01757">
    <property type="entry name" value="Acyl_transf_3"/>
    <property type="match status" value="1"/>
</dbReference>
<evidence type="ECO:0000313" key="4">
    <source>
        <dbReference type="EnsemblMetazoa" id="PPA09992.1"/>
    </source>
</evidence>
<feature type="transmembrane region" description="Helical" evidence="1">
    <location>
        <begin position="469"/>
        <end position="492"/>
    </location>
</feature>
<feature type="domain" description="Acyltransferase 3" evidence="3">
    <location>
        <begin position="242"/>
        <end position="627"/>
    </location>
</feature>
<dbReference type="Proteomes" id="UP000005239">
    <property type="component" value="Unassembled WGS sequence"/>
</dbReference>
<reference evidence="5" key="1">
    <citation type="journal article" date="2008" name="Nat. Genet.">
        <title>The Pristionchus pacificus genome provides a unique perspective on nematode lifestyle and parasitism.</title>
        <authorList>
            <person name="Dieterich C."/>
            <person name="Clifton S.W."/>
            <person name="Schuster L.N."/>
            <person name="Chinwalla A."/>
            <person name="Delehaunty K."/>
            <person name="Dinkelacker I."/>
            <person name="Fulton L."/>
            <person name="Fulton R."/>
            <person name="Godfrey J."/>
            <person name="Minx P."/>
            <person name="Mitreva M."/>
            <person name="Roeseler W."/>
            <person name="Tian H."/>
            <person name="Witte H."/>
            <person name="Yang S.P."/>
            <person name="Wilson R.K."/>
            <person name="Sommer R.J."/>
        </authorList>
    </citation>
    <scope>NUCLEOTIDE SEQUENCE [LARGE SCALE GENOMIC DNA]</scope>
    <source>
        <strain evidence="5">PS312</strain>
    </source>
</reference>
<feature type="transmembrane region" description="Helical" evidence="1">
    <location>
        <begin position="841"/>
        <end position="864"/>
    </location>
</feature>
<feature type="transmembrane region" description="Helical" evidence="1">
    <location>
        <begin position="807"/>
        <end position="829"/>
    </location>
</feature>
<dbReference type="SUPFAM" id="SSF81321">
    <property type="entry name" value="Family A G protein-coupled receptor-like"/>
    <property type="match status" value="1"/>
</dbReference>
<dbReference type="PANTHER" id="PTHR11161">
    <property type="entry name" value="O-ACYLTRANSFERASE"/>
    <property type="match status" value="1"/>
</dbReference>
<name>A0A8R1YBV3_PRIPA</name>